<feature type="domain" description="Bypass of forespore C C-terminal" evidence="1">
    <location>
        <begin position="110"/>
        <end position="180"/>
    </location>
</feature>
<organism evidence="3 4">
    <name type="scientific">Halobacillus amylolyticus</name>
    <dbReference type="NCBI Taxonomy" id="2932259"/>
    <lineage>
        <taxon>Bacteria</taxon>
        <taxon>Bacillati</taxon>
        <taxon>Bacillota</taxon>
        <taxon>Bacilli</taxon>
        <taxon>Bacillales</taxon>
        <taxon>Bacillaceae</taxon>
        <taxon>Halobacillus</taxon>
    </lineage>
</organism>
<evidence type="ECO:0000313" key="3">
    <source>
        <dbReference type="EMBL" id="UOR12195.1"/>
    </source>
</evidence>
<dbReference type="Pfam" id="PF08955">
    <property type="entry name" value="BofC_C"/>
    <property type="match status" value="1"/>
</dbReference>
<protein>
    <submittedName>
        <fullName evidence="3">Intercompartmental signaling factor BofC</fullName>
    </submittedName>
</protein>
<dbReference type="InterPro" id="IPR015050">
    <property type="entry name" value="BofC_C"/>
</dbReference>
<dbReference type="InterPro" id="IPR015071">
    <property type="entry name" value="BOFC_N"/>
</dbReference>
<proteinExistence type="predicted"/>
<dbReference type="EMBL" id="CP095075">
    <property type="protein sequence ID" value="UOR12195.1"/>
    <property type="molecule type" value="Genomic_DNA"/>
</dbReference>
<evidence type="ECO:0000259" key="1">
    <source>
        <dbReference type="Pfam" id="PF08955"/>
    </source>
</evidence>
<dbReference type="Gene3D" id="3.10.20.420">
    <property type="entry name" value="Bypass-of-forespore C, N-terminal domain"/>
    <property type="match status" value="1"/>
</dbReference>
<keyword evidence="4" id="KW-1185">Reference proteome</keyword>
<name>A0ABY4HE60_9BACI</name>
<dbReference type="InterPro" id="IPR038118">
    <property type="entry name" value="BOFC_N_sf"/>
</dbReference>
<dbReference type="RefSeq" id="WP_245032828.1">
    <property type="nucleotide sequence ID" value="NZ_CP095075.1"/>
</dbReference>
<evidence type="ECO:0000313" key="4">
    <source>
        <dbReference type="Proteomes" id="UP000830326"/>
    </source>
</evidence>
<dbReference type="Proteomes" id="UP000830326">
    <property type="component" value="Chromosome"/>
</dbReference>
<dbReference type="Pfam" id="PF08977">
    <property type="entry name" value="BOFC_N"/>
    <property type="match status" value="1"/>
</dbReference>
<evidence type="ECO:0000259" key="2">
    <source>
        <dbReference type="Pfam" id="PF08977"/>
    </source>
</evidence>
<accession>A0ABY4HE60</accession>
<feature type="domain" description="Bypass-of-forespore C N-terminal" evidence="2">
    <location>
        <begin position="58"/>
        <end position="107"/>
    </location>
</feature>
<sequence>MFRWIYGAMLILSFSVWQLSSIDDGSLTAEDIPKQRTLEKKAEAVSSTPVREEPVTFNVITKKHYLDGVTETTEKQEVIWSMADFWAKYSDWTIVEHELEQMVFSKQVDKISPITEQKGYFGVTAEGELAVFQGTPSEGNVMESFKPIPLKPLEAKRKLKLEDGIKITSSKHFQQVISQYVDTKDL</sequence>
<reference evidence="3" key="1">
    <citation type="submission" date="2022-04" db="EMBL/GenBank/DDBJ databases">
        <title>Halobacillus sp. isolated from saltern.</title>
        <authorList>
            <person name="Won M."/>
            <person name="Lee C.-M."/>
            <person name="Woen H.-Y."/>
            <person name="Kwon S.-W."/>
        </authorList>
    </citation>
    <scope>NUCLEOTIDE SEQUENCE</scope>
    <source>
        <strain evidence="3">SSHM10-5</strain>
    </source>
</reference>
<gene>
    <name evidence="3" type="ORF">MUO15_01255</name>
</gene>
<dbReference type="Gene3D" id="3.30.70.1740">
    <property type="entry name" value="Bypass-of-forespore C, C-terminal domain"/>
    <property type="match status" value="1"/>
</dbReference>
<dbReference type="InterPro" id="IPR038117">
    <property type="entry name" value="BofC_C_sf"/>
</dbReference>